<evidence type="ECO:0000259" key="5">
    <source>
        <dbReference type="PROSITE" id="PS51387"/>
    </source>
</evidence>
<dbReference type="InterPro" id="IPR016166">
    <property type="entry name" value="FAD-bd_PCMH"/>
</dbReference>
<dbReference type="InterPro" id="IPR016164">
    <property type="entry name" value="FAD-linked_Oxase-like_C"/>
</dbReference>
<dbReference type="InterPro" id="IPR016171">
    <property type="entry name" value="Vanillyl_alc_oxidase_C-sub2"/>
</dbReference>
<dbReference type="SUPFAM" id="SSF56176">
    <property type="entry name" value="FAD-binding/transporter-associated domain-like"/>
    <property type="match status" value="1"/>
</dbReference>
<dbReference type="InterPro" id="IPR051264">
    <property type="entry name" value="FAD-oxidored/transferase_4"/>
</dbReference>
<dbReference type="Gene3D" id="3.30.70.2740">
    <property type="match status" value="1"/>
</dbReference>
<dbReference type="Gene3D" id="3.30.70.2190">
    <property type="match status" value="1"/>
</dbReference>
<dbReference type="Pfam" id="PF01565">
    <property type="entry name" value="FAD_binding_4"/>
    <property type="match status" value="1"/>
</dbReference>
<evidence type="ECO:0000256" key="4">
    <source>
        <dbReference type="ARBA" id="ARBA00022827"/>
    </source>
</evidence>
<dbReference type="InterPro" id="IPR016169">
    <property type="entry name" value="FAD-bd_PCMH_sub2"/>
</dbReference>
<dbReference type="PROSITE" id="PS51387">
    <property type="entry name" value="FAD_PCMH"/>
    <property type="match status" value="1"/>
</dbReference>
<evidence type="ECO:0000256" key="1">
    <source>
        <dbReference type="ARBA" id="ARBA00001974"/>
    </source>
</evidence>
<evidence type="ECO:0000313" key="7">
    <source>
        <dbReference type="Proteomes" id="UP001302429"/>
    </source>
</evidence>
<comment type="similarity">
    <text evidence="2">Belongs to the FAD-binding oxidoreductase/transferase type 4 family.</text>
</comment>
<keyword evidence="4" id="KW-0274">FAD</keyword>
<dbReference type="FunFam" id="1.10.45.10:FF:000001">
    <property type="entry name" value="D-lactate dehydrogenase mitochondrial"/>
    <property type="match status" value="1"/>
</dbReference>
<dbReference type="PANTHER" id="PTHR43716:SF2">
    <property type="entry name" value="BLL6224 PROTEIN"/>
    <property type="match status" value="1"/>
</dbReference>
<reference evidence="6 7" key="1">
    <citation type="submission" date="2023-10" db="EMBL/GenBank/DDBJ databases">
        <title>Complete genome sequence of a Sphingomonadaceae bacterium.</title>
        <authorList>
            <person name="Yan C."/>
        </authorList>
    </citation>
    <scope>NUCLEOTIDE SEQUENCE [LARGE SCALE GENOMIC DNA]</scope>
    <source>
        <strain evidence="6 7">SCSIO 66989</strain>
    </source>
</reference>
<dbReference type="InterPro" id="IPR006094">
    <property type="entry name" value="Oxid_FAD_bind_N"/>
</dbReference>
<dbReference type="KEGG" id="acoa:RB602_06625"/>
<accession>A0AA97I2L7</accession>
<keyword evidence="7" id="KW-1185">Reference proteome</keyword>
<evidence type="ECO:0000256" key="3">
    <source>
        <dbReference type="ARBA" id="ARBA00022630"/>
    </source>
</evidence>
<dbReference type="Pfam" id="PF02913">
    <property type="entry name" value="FAD-oxidase_C"/>
    <property type="match status" value="1"/>
</dbReference>
<evidence type="ECO:0000256" key="2">
    <source>
        <dbReference type="ARBA" id="ARBA00008000"/>
    </source>
</evidence>
<dbReference type="Gene3D" id="3.30.43.10">
    <property type="entry name" value="Uridine Diphospho-n-acetylenolpyruvylglucosamine Reductase, domain 2"/>
    <property type="match status" value="1"/>
</dbReference>
<dbReference type="AlphaFoldDB" id="A0AA97I2L7"/>
<dbReference type="Gene3D" id="3.30.465.10">
    <property type="match status" value="1"/>
</dbReference>
<dbReference type="InterPro" id="IPR004113">
    <property type="entry name" value="FAD-bd_oxidored_4_C"/>
</dbReference>
<dbReference type="Gene3D" id="1.10.45.10">
    <property type="entry name" value="Vanillyl-alcohol Oxidase, Chain A, domain 4"/>
    <property type="match status" value="1"/>
</dbReference>
<dbReference type="GO" id="GO:0003824">
    <property type="term" value="F:catalytic activity"/>
    <property type="evidence" value="ECO:0007669"/>
    <property type="project" value="InterPro"/>
</dbReference>
<gene>
    <name evidence="6" type="ORF">RB602_06625</name>
</gene>
<dbReference type="SUPFAM" id="SSF55103">
    <property type="entry name" value="FAD-linked oxidases, C-terminal domain"/>
    <property type="match status" value="1"/>
</dbReference>
<dbReference type="PANTHER" id="PTHR43716">
    <property type="entry name" value="D-2-HYDROXYGLUTARATE DEHYDROGENASE, MITOCHONDRIAL"/>
    <property type="match status" value="1"/>
</dbReference>
<evidence type="ECO:0000313" key="6">
    <source>
        <dbReference type="EMBL" id="WOE76383.1"/>
    </source>
</evidence>
<comment type="cofactor">
    <cofactor evidence="1">
        <name>FAD</name>
        <dbReference type="ChEBI" id="CHEBI:57692"/>
    </cofactor>
</comment>
<dbReference type="Proteomes" id="UP001302429">
    <property type="component" value="Chromosome"/>
</dbReference>
<feature type="domain" description="FAD-binding PCMH-type" evidence="5">
    <location>
        <begin position="40"/>
        <end position="221"/>
    </location>
</feature>
<organism evidence="6 7">
    <name type="scientific">Alterisphingorhabdus coralli</name>
    <dbReference type="NCBI Taxonomy" id="3071408"/>
    <lineage>
        <taxon>Bacteria</taxon>
        <taxon>Pseudomonadati</taxon>
        <taxon>Pseudomonadota</taxon>
        <taxon>Alphaproteobacteria</taxon>
        <taxon>Sphingomonadales</taxon>
        <taxon>Sphingomonadaceae</taxon>
        <taxon>Alterisphingorhabdus (ex Yan et al. 2024)</taxon>
    </lineage>
</organism>
<sequence>MTDEKLHRFVDQLRSSDLSPHIVTDQDAIAPWLTDWRGRFHGRSPVMVEPRSTEETAFLVRTVAEHKVAIVPQGGNSGMVGGATPDQAGDAVLLSMRRMNAIRQDLPEEHAIIAEAGVILQNLHEHLEGAGLRFPLTLGGKGSATIGGLVSTNAGGTQVLRHGTMRALVAGVEAVLPNGSVFDGLAALKKDNRGYDLNQLLVGAEGTLGIVTAARLRLCPAVVDRCVIWAGVETPSAARKLLLFLEREAGSAMEGFEIMPQHCIDNVLQHIPGTRAPLAGNHDWHCLVEIVRDDAGDMGSAQRAESIMARAMERGLINDAAMSASEAQAEAFWKIRDSIAEAERAEGPAVQHDISVPVADMARFIETVAPETEKRFPGSRAVAFGHMGDGNVHYHVTAPTNSDADQWYAGAAKDISQWVYDQVAAWNGSLSAEHGIGQLKRDELERLGDPARLFALRAVKKAFDPDQIMNPGKLINLASPGDST</sequence>
<dbReference type="GO" id="GO:0071949">
    <property type="term" value="F:FAD binding"/>
    <property type="evidence" value="ECO:0007669"/>
    <property type="project" value="InterPro"/>
</dbReference>
<dbReference type="EMBL" id="CP136594">
    <property type="protein sequence ID" value="WOE76383.1"/>
    <property type="molecule type" value="Genomic_DNA"/>
</dbReference>
<name>A0AA97I2L7_9SPHN</name>
<dbReference type="GO" id="GO:0022904">
    <property type="term" value="P:respiratory electron transport chain"/>
    <property type="evidence" value="ECO:0007669"/>
    <property type="project" value="TreeGrafter"/>
</dbReference>
<protein>
    <submittedName>
        <fullName evidence="6">FAD-binding oxidoreductase</fullName>
    </submittedName>
</protein>
<keyword evidence="3" id="KW-0285">Flavoprotein</keyword>
<dbReference type="InterPro" id="IPR016167">
    <property type="entry name" value="FAD-bd_PCMH_sub1"/>
</dbReference>
<dbReference type="RefSeq" id="WP_317084065.1">
    <property type="nucleotide sequence ID" value="NZ_CP136594.1"/>
</dbReference>
<proteinExistence type="inferred from homology"/>
<dbReference type="InterPro" id="IPR036318">
    <property type="entry name" value="FAD-bd_PCMH-like_sf"/>
</dbReference>